<sequence>MPFNYQRKEHKRKRSNLDYHAIKSALDAIANGKSIRAAGIAHGIDTNTLRNYAVNKNKLKKLIELGGQHKSSQVFTVQEEIDLVEYLHSCRRMNNGLSRSEALTLACEFAKRNIKKIPESWLANNCAGVHWYRAFYKRHPELCLKSPEDAEASASAKIQKLLETCKETDSVDLNIKQEHDFEVSIIETGATMVQEKIEKKNKAEQVCPNCHVVLPESFQATQFRHEQVRSVIAKVYHFLEREYDELKCSYPDTDWSALSDVRRRAAAATGVTEPLVRAILGEEADKRAAAKTAAAAKKPAPKRARTAKKKKKKLKRTSDTDDDDDYRNSNNDDDSAKQNEDLL</sequence>
<name>A0A2A4JEE2_HELVI</name>
<proteinExistence type="predicted"/>
<protein>
    <recommendedName>
        <fullName evidence="3">HTH psq-type domain-containing protein</fullName>
    </recommendedName>
</protein>
<organism evidence="2">
    <name type="scientific">Heliothis virescens</name>
    <name type="common">Tobacco budworm moth</name>
    <dbReference type="NCBI Taxonomy" id="7102"/>
    <lineage>
        <taxon>Eukaryota</taxon>
        <taxon>Metazoa</taxon>
        <taxon>Ecdysozoa</taxon>
        <taxon>Arthropoda</taxon>
        <taxon>Hexapoda</taxon>
        <taxon>Insecta</taxon>
        <taxon>Pterygota</taxon>
        <taxon>Neoptera</taxon>
        <taxon>Endopterygota</taxon>
        <taxon>Lepidoptera</taxon>
        <taxon>Glossata</taxon>
        <taxon>Ditrysia</taxon>
        <taxon>Noctuoidea</taxon>
        <taxon>Noctuidae</taxon>
        <taxon>Heliothinae</taxon>
        <taxon>Heliothis</taxon>
    </lineage>
</organism>
<gene>
    <name evidence="2" type="ORF">B5V51_3703</name>
</gene>
<accession>A0A2A4JEE2</accession>
<feature type="compositionally biased region" description="Basic and acidic residues" evidence="1">
    <location>
        <begin position="334"/>
        <end position="343"/>
    </location>
</feature>
<dbReference type="EMBL" id="NWSH01001894">
    <property type="protein sequence ID" value="PCG69772.1"/>
    <property type="molecule type" value="Genomic_DNA"/>
</dbReference>
<reference evidence="2" key="1">
    <citation type="submission" date="2017-09" db="EMBL/GenBank/DDBJ databases">
        <title>Contemporary evolution of a Lepidopteran species, Heliothis virescens, in response to modern agricultural practices.</title>
        <authorList>
            <person name="Fritz M.L."/>
            <person name="Deyonke A.M."/>
            <person name="Papanicolaou A."/>
            <person name="Micinski S."/>
            <person name="Westbrook J."/>
            <person name="Gould F."/>
        </authorList>
    </citation>
    <scope>NUCLEOTIDE SEQUENCE [LARGE SCALE GENOMIC DNA]</scope>
    <source>
        <strain evidence="2">HvINT-</strain>
        <tissue evidence="2">Whole body</tissue>
    </source>
</reference>
<evidence type="ECO:0008006" key="3">
    <source>
        <dbReference type="Google" id="ProtNLM"/>
    </source>
</evidence>
<dbReference type="STRING" id="7102.A0A2A4JEE2"/>
<feature type="compositionally biased region" description="Basic residues" evidence="1">
    <location>
        <begin position="299"/>
        <end position="315"/>
    </location>
</feature>
<evidence type="ECO:0000313" key="2">
    <source>
        <dbReference type="EMBL" id="PCG69772.1"/>
    </source>
</evidence>
<evidence type="ECO:0000256" key="1">
    <source>
        <dbReference type="SAM" id="MobiDB-lite"/>
    </source>
</evidence>
<dbReference type="AlphaFoldDB" id="A0A2A4JEE2"/>
<comment type="caution">
    <text evidence="2">The sequence shown here is derived from an EMBL/GenBank/DDBJ whole genome shotgun (WGS) entry which is preliminary data.</text>
</comment>
<feature type="region of interest" description="Disordered" evidence="1">
    <location>
        <begin position="287"/>
        <end position="343"/>
    </location>
</feature>